<feature type="transmembrane region" description="Helical" evidence="7">
    <location>
        <begin position="104"/>
        <end position="123"/>
    </location>
</feature>
<feature type="transmembrane region" description="Helical" evidence="7">
    <location>
        <begin position="449"/>
        <end position="469"/>
    </location>
</feature>
<keyword evidence="9" id="KW-1185">Reference proteome</keyword>
<evidence type="ECO:0000256" key="1">
    <source>
        <dbReference type="ARBA" id="ARBA00004141"/>
    </source>
</evidence>
<evidence type="ECO:0000313" key="9">
    <source>
        <dbReference type="Proteomes" id="UP000186559"/>
    </source>
</evidence>
<comment type="subcellular location">
    <subcellularLocation>
        <location evidence="1">Membrane</location>
        <topology evidence="1">Multi-pass membrane protein</topology>
    </subcellularLocation>
</comment>
<feature type="transmembrane region" description="Helical" evidence="7">
    <location>
        <begin position="129"/>
        <end position="151"/>
    </location>
</feature>
<evidence type="ECO:0000313" key="8">
    <source>
        <dbReference type="EMBL" id="APX23108.1"/>
    </source>
</evidence>
<feature type="transmembrane region" description="Helical" evidence="7">
    <location>
        <begin position="225"/>
        <end position="247"/>
    </location>
</feature>
<dbReference type="AlphaFoldDB" id="A0A1U7D4S9"/>
<keyword evidence="5 7" id="KW-1133">Transmembrane helix</keyword>
<evidence type="ECO:0000256" key="7">
    <source>
        <dbReference type="SAM" id="Phobius"/>
    </source>
</evidence>
<dbReference type="NCBIfam" id="TIGR00801">
    <property type="entry name" value="ncs2"/>
    <property type="match status" value="1"/>
</dbReference>
<dbReference type="KEGG" id="tpro:Ga0080559_TMP2312"/>
<dbReference type="PANTHER" id="PTHR42810:SF2">
    <property type="entry name" value="PURINE PERMEASE C1399.01C-RELATED"/>
    <property type="match status" value="1"/>
</dbReference>
<evidence type="ECO:0000256" key="4">
    <source>
        <dbReference type="ARBA" id="ARBA00022692"/>
    </source>
</evidence>
<gene>
    <name evidence="8" type="ORF">Ga0080559_TMP2312</name>
</gene>
<proteinExistence type="inferred from homology"/>
<protein>
    <submittedName>
        <fullName evidence="8">Nucleobase:cation symporter-2, NCS2 family</fullName>
    </submittedName>
</protein>
<evidence type="ECO:0000256" key="6">
    <source>
        <dbReference type="ARBA" id="ARBA00023136"/>
    </source>
</evidence>
<evidence type="ECO:0000256" key="5">
    <source>
        <dbReference type="ARBA" id="ARBA00022989"/>
    </source>
</evidence>
<feature type="transmembrane region" description="Helical" evidence="7">
    <location>
        <begin position="43"/>
        <end position="63"/>
    </location>
</feature>
<accession>A0A1U7D4S9</accession>
<organism evidence="8 9">
    <name type="scientific">Salipiger profundus</name>
    <dbReference type="NCBI Taxonomy" id="1229727"/>
    <lineage>
        <taxon>Bacteria</taxon>
        <taxon>Pseudomonadati</taxon>
        <taxon>Pseudomonadota</taxon>
        <taxon>Alphaproteobacteria</taxon>
        <taxon>Rhodobacterales</taxon>
        <taxon>Roseobacteraceae</taxon>
        <taxon>Salipiger</taxon>
    </lineage>
</organism>
<evidence type="ECO:0000256" key="3">
    <source>
        <dbReference type="ARBA" id="ARBA00022448"/>
    </source>
</evidence>
<sequence>MTKRTGSSRTMTQKGALGTPAQLADPDFMPPLAKAVPLGIQHVLAMFVSNVTPAIIVAGAAGFGFGSNSPDFPELLYLIQMSMLFAGIATLFQTIGVGPVGARLPIVQGTSFAFIPIMIPLVAGQGVAALGALFGGIVVGGIFHACLGSVIGKIRFALPPLVTGLVVTMIGLALVKVGIEYAAGGVPAKASGAESYGGIASWSTALVVIIVTLTIKFFTRGLLSISAVLVGIIVGYFYALAIGVLSFDSVVASWQRSAAFALPVPFKYGFDLSLAAIVGFCLMAFVSAVETVGDVSGITKGGAGREATDKEIAGATYADGIGTAIAGLFGGFPNTSFSQNVGLIAMTGVMSRHVVTIGAVFLIVCGLVPKVGGVIRTVPIEVLGGGVIVMFGMVVASGMSMLADVVWDKRNMVIFAVSLSIGLGLQLEVLNVPPGAPNALQHLPDTLRILGASGILPAALLAIVLNLVLPTPLSEDSTEEITGGMAGHKTPGE</sequence>
<dbReference type="InterPro" id="IPR006043">
    <property type="entry name" value="NCS2"/>
</dbReference>
<reference evidence="8 9" key="1">
    <citation type="submission" date="2016-03" db="EMBL/GenBank/DDBJ databases">
        <title>Deep-sea bacteria in the southern Pacific.</title>
        <authorList>
            <person name="Tang K."/>
        </authorList>
    </citation>
    <scope>NUCLEOTIDE SEQUENCE [LARGE SCALE GENOMIC DNA]</scope>
    <source>
        <strain evidence="8 9">JLT2016</strain>
    </source>
</reference>
<comment type="similarity">
    <text evidence="2">Belongs to the nucleobase:cation symporter-2 (NCS2) (TC 2.A.40) family.</text>
</comment>
<name>A0A1U7D4S9_9RHOB</name>
<keyword evidence="6 7" id="KW-0472">Membrane</keyword>
<feature type="transmembrane region" description="Helical" evidence="7">
    <location>
        <begin position="272"/>
        <end position="292"/>
    </location>
</feature>
<dbReference type="EMBL" id="CP014796">
    <property type="protein sequence ID" value="APX23108.1"/>
    <property type="molecule type" value="Genomic_DNA"/>
</dbReference>
<feature type="transmembrane region" description="Helical" evidence="7">
    <location>
        <begin position="378"/>
        <end position="399"/>
    </location>
</feature>
<dbReference type="Pfam" id="PF00860">
    <property type="entry name" value="Xan_ur_permease"/>
    <property type="match status" value="1"/>
</dbReference>
<dbReference type="Proteomes" id="UP000186559">
    <property type="component" value="Chromosome"/>
</dbReference>
<dbReference type="PANTHER" id="PTHR42810">
    <property type="entry name" value="PURINE PERMEASE C1399.01C-RELATED"/>
    <property type="match status" value="1"/>
</dbReference>
<feature type="transmembrane region" description="Helical" evidence="7">
    <location>
        <begin position="75"/>
        <end position="92"/>
    </location>
</feature>
<feature type="transmembrane region" description="Helical" evidence="7">
    <location>
        <begin position="411"/>
        <end position="429"/>
    </location>
</feature>
<dbReference type="GO" id="GO:0042907">
    <property type="term" value="F:xanthine transmembrane transporter activity"/>
    <property type="evidence" value="ECO:0007669"/>
    <property type="project" value="TreeGrafter"/>
</dbReference>
<keyword evidence="4 7" id="KW-0812">Transmembrane</keyword>
<dbReference type="GO" id="GO:0005886">
    <property type="term" value="C:plasma membrane"/>
    <property type="evidence" value="ECO:0007669"/>
    <property type="project" value="TreeGrafter"/>
</dbReference>
<evidence type="ECO:0000256" key="2">
    <source>
        <dbReference type="ARBA" id="ARBA00008821"/>
    </source>
</evidence>
<feature type="transmembrane region" description="Helical" evidence="7">
    <location>
        <begin position="354"/>
        <end position="372"/>
    </location>
</feature>
<dbReference type="InterPro" id="IPR006042">
    <property type="entry name" value="Xan_ur_permease"/>
</dbReference>
<feature type="transmembrane region" description="Helical" evidence="7">
    <location>
        <begin position="158"/>
        <end position="179"/>
    </location>
</feature>
<feature type="transmembrane region" description="Helical" evidence="7">
    <location>
        <begin position="199"/>
        <end position="218"/>
    </location>
</feature>
<dbReference type="STRING" id="1229727.Ga0080559_TMP2312"/>
<keyword evidence="3" id="KW-0813">Transport</keyword>